<protein>
    <submittedName>
        <fullName evidence="1">Uncharacterized protein</fullName>
    </submittedName>
</protein>
<reference evidence="1" key="1">
    <citation type="journal article" date="2015" name="Nature">
        <title>Complex archaea that bridge the gap between prokaryotes and eukaryotes.</title>
        <authorList>
            <person name="Spang A."/>
            <person name="Saw J.H."/>
            <person name="Jorgensen S.L."/>
            <person name="Zaremba-Niedzwiedzka K."/>
            <person name="Martijn J."/>
            <person name="Lind A.E."/>
            <person name="van Eijk R."/>
            <person name="Schleper C."/>
            <person name="Guy L."/>
            <person name="Ettema T.J."/>
        </authorList>
    </citation>
    <scope>NUCLEOTIDE SEQUENCE</scope>
</reference>
<accession>A0A0F9Q7S3</accession>
<feature type="non-terminal residue" evidence="1">
    <location>
        <position position="1"/>
    </location>
</feature>
<evidence type="ECO:0000313" key="1">
    <source>
        <dbReference type="EMBL" id="KKN01413.1"/>
    </source>
</evidence>
<dbReference type="AlphaFoldDB" id="A0A0F9Q7S3"/>
<dbReference type="EMBL" id="LAZR01005265">
    <property type="protein sequence ID" value="KKN01413.1"/>
    <property type="molecule type" value="Genomic_DNA"/>
</dbReference>
<sequence>HYSLSTVSESDGKNSWFGWQIKQAGELLLPDAQGFTDARDLYFTTKQNFSKLVAGRYTAEIGMPADDEIPF</sequence>
<name>A0A0F9Q7S3_9ZZZZ</name>
<organism evidence="1">
    <name type="scientific">marine sediment metagenome</name>
    <dbReference type="NCBI Taxonomy" id="412755"/>
    <lineage>
        <taxon>unclassified sequences</taxon>
        <taxon>metagenomes</taxon>
        <taxon>ecological metagenomes</taxon>
    </lineage>
</organism>
<comment type="caution">
    <text evidence="1">The sequence shown here is derived from an EMBL/GenBank/DDBJ whole genome shotgun (WGS) entry which is preliminary data.</text>
</comment>
<gene>
    <name evidence="1" type="ORF">LCGC14_1128080</name>
</gene>
<proteinExistence type="predicted"/>